<dbReference type="CDD" id="cd04457">
    <property type="entry name" value="S1_S28E"/>
    <property type="match status" value="1"/>
</dbReference>
<comment type="similarity">
    <text evidence="1">Belongs to the eukaryotic ribosomal protein eS28 family.</text>
</comment>
<evidence type="ECO:0000256" key="2">
    <source>
        <dbReference type="ARBA" id="ARBA00022980"/>
    </source>
</evidence>
<protein>
    <recommendedName>
        <fullName evidence="7">Ribosomal protein S28e protein</fullName>
    </recommendedName>
</protein>
<reference evidence="4 6" key="1">
    <citation type="journal article" date="2019" name="PLoS Negl. Trop. Dis.">
        <title>Whole genome sequencing of Entamoeba nuttalli reveals mammalian host-related molecular signatures and a novel octapeptide-repeat surface protein.</title>
        <authorList>
            <person name="Tanaka M."/>
            <person name="Makiuchi T."/>
            <person name="Komiyama T."/>
            <person name="Shiina T."/>
            <person name="Osaki K."/>
            <person name="Tachibana H."/>
        </authorList>
    </citation>
    <scope>NUCLEOTIDE SEQUENCE [LARGE SCALE GENOMIC DNA]</scope>
    <source>
        <strain evidence="4 6">P19-061405</strain>
    </source>
</reference>
<keyword evidence="6" id="KW-1185">Reference proteome</keyword>
<dbReference type="SUPFAM" id="SSF50249">
    <property type="entry name" value="Nucleic acid-binding proteins"/>
    <property type="match status" value="1"/>
</dbReference>
<dbReference type="Pfam" id="PF01200">
    <property type="entry name" value="Ribosomal_S28e"/>
    <property type="match status" value="1"/>
</dbReference>
<keyword evidence="2" id="KW-0689">Ribosomal protein</keyword>
<dbReference type="Proteomes" id="UP001628156">
    <property type="component" value="Unassembled WGS sequence"/>
</dbReference>
<evidence type="ECO:0000256" key="1">
    <source>
        <dbReference type="ARBA" id="ARBA00005943"/>
    </source>
</evidence>
<comment type="caution">
    <text evidence="4">The sequence shown here is derived from an EMBL/GenBank/DDBJ whole genome shotgun (WGS) entry which is preliminary data.</text>
</comment>
<dbReference type="EMBL" id="BAAFRS010000055">
    <property type="protein sequence ID" value="GAB1220628.1"/>
    <property type="molecule type" value="Genomic_DNA"/>
</dbReference>
<dbReference type="PANTHER" id="PTHR10769:SF3">
    <property type="entry name" value="SMALL RIBOSOMAL SUBUNIT PROTEIN ES28"/>
    <property type="match status" value="1"/>
</dbReference>
<organism evidence="4 6">
    <name type="scientific">Entamoeba nuttalli</name>
    <dbReference type="NCBI Taxonomy" id="412467"/>
    <lineage>
        <taxon>Eukaryota</taxon>
        <taxon>Amoebozoa</taxon>
        <taxon>Evosea</taxon>
        <taxon>Archamoebae</taxon>
        <taxon>Mastigamoebida</taxon>
        <taxon>Entamoebidae</taxon>
        <taxon>Entamoeba</taxon>
    </lineage>
</organism>
<gene>
    <name evidence="4" type="ORF">ENUP19_0054G0107</name>
    <name evidence="5" type="ORF">ENUP19_0055G0090</name>
</gene>
<evidence type="ECO:0000313" key="4">
    <source>
        <dbReference type="EMBL" id="GAB1220532.1"/>
    </source>
</evidence>
<dbReference type="Gene3D" id="2.40.50.140">
    <property type="entry name" value="Nucleic acid-binding proteins"/>
    <property type="match status" value="1"/>
</dbReference>
<dbReference type="InterPro" id="IPR012340">
    <property type="entry name" value="NA-bd_OB-fold"/>
</dbReference>
<dbReference type="EMBL" id="BAAFRS010000054">
    <property type="protein sequence ID" value="GAB1220532.1"/>
    <property type="molecule type" value="Genomic_DNA"/>
</dbReference>
<evidence type="ECO:0000313" key="6">
    <source>
        <dbReference type="Proteomes" id="UP001628156"/>
    </source>
</evidence>
<evidence type="ECO:0000256" key="3">
    <source>
        <dbReference type="ARBA" id="ARBA00023274"/>
    </source>
</evidence>
<keyword evidence="3" id="KW-0687">Ribonucleoprotein</keyword>
<dbReference type="InterPro" id="IPR000289">
    <property type="entry name" value="Ribosomal_eS28"/>
</dbReference>
<name>A0ABQ0DCU7_9EUKA</name>
<evidence type="ECO:0008006" key="7">
    <source>
        <dbReference type="Google" id="ProtNLM"/>
    </source>
</evidence>
<dbReference type="PANTHER" id="PTHR10769">
    <property type="entry name" value="40S RIBOSOMAL PROTEIN S28"/>
    <property type="match status" value="1"/>
</dbReference>
<proteinExistence type="inferred from homology"/>
<evidence type="ECO:0000313" key="5">
    <source>
        <dbReference type="EMBL" id="GAB1220628.1"/>
    </source>
</evidence>
<accession>A0ABQ0DCU7</accession>
<sequence>MSTQVTETPVIYAQVTEILGRTGSRGGVLQVRCDIIGENRQILRNVKGPIRVGDILTLLEAEREARRLR</sequence>
<dbReference type="HAMAP" id="MF_00292">
    <property type="entry name" value="Ribosomal_eS28"/>
    <property type="match status" value="1"/>
</dbReference>
<reference evidence="4" key="2">
    <citation type="submission" date="2024-08" db="EMBL/GenBank/DDBJ databases">
        <title>Draft genome assembly of Entamoeba nuttalli using a combination of long-read and short-read sequencing data.</title>
        <authorList>
            <person name="Tanaka M."/>
            <person name="Tachibana H."/>
        </authorList>
    </citation>
    <scope>NUCLEOTIDE SEQUENCE</scope>
    <source>
        <strain evidence="4">P19-061405</strain>
    </source>
</reference>